<keyword evidence="1" id="KW-1185">Reference proteome</keyword>
<gene>
    <name evidence="2" type="primary">LOC112680646</name>
</gene>
<dbReference type="Proteomes" id="UP000694846">
    <property type="component" value="Unplaced"/>
</dbReference>
<sequence length="372" mass="42055">MDNTTEVFDDWFFNSFKKYHKLQMFGVDKPVVSIELSSDSSVCLACEKPGGNCFEVLNLELPSKLYQVENQHDSINTCRDLKIRCGTLTENRLIDMKTLFGKSKTILSEEGIGHVTMYEMAPNKSDQMIPLVNIKSKIDSGRLAIDYSTDKLVIWGKEDSFNTGCMFDIENNKRILSFCNKSNNPLDSYTPYFISKDELIVLNSENGSFDLYDIISGQHIKNIDLPVVDCNAKWFSNTVYTSSKETTTFNLTLISNCGVLLNYDLRNLKVPKIHQKELFSNCDNVINICFDPISPHRNAVSGFDGNVYIIEEMDCSSNMSHIFKHEGHMFTEDEGLCQNNVTTSSLWLPMCGSNTLLSAAHDGSVQGWQYIS</sequence>
<reference evidence="2" key="1">
    <citation type="submission" date="2025-08" db="UniProtKB">
        <authorList>
            <consortium name="RefSeq"/>
        </authorList>
    </citation>
    <scope>IDENTIFICATION</scope>
    <source>
        <tissue evidence="2">Whole body</tissue>
    </source>
</reference>
<dbReference type="InterPro" id="IPR042795">
    <property type="entry name" value="Wdr73"/>
</dbReference>
<evidence type="ECO:0000313" key="1">
    <source>
        <dbReference type="Proteomes" id="UP000694846"/>
    </source>
</evidence>
<dbReference type="Gene3D" id="2.130.10.10">
    <property type="entry name" value="YVTN repeat-like/Quinoprotein amine dehydrogenase"/>
    <property type="match status" value="1"/>
</dbReference>
<dbReference type="GO" id="GO:0005829">
    <property type="term" value="C:cytosol"/>
    <property type="evidence" value="ECO:0007669"/>
    <property type="project" value="TreeGrafter"/>
</dbReference>
<proteinExistence type="predicted"/>
<evidence type="ECO:0000313" key="2">
    <source>
        <dbReference type="RefSeq" id="XP_025406595.1"/>
    </source>
</evidence>
<dbReference type="SUPFAM" id="SSF50978">
    <property type="entry name" value="WD40 repeat-like"/>
    <property type="match status" value="1"/>
</dbReference>
<name>A0A8B8F805_9HEMI</name>
<dbReference type="PANTHER" id="PTHR46947:SF1">
    <property type="entry name" value="WD REPEAT-CONTAINING PROTEIN 73"/>
    <property type="match status" value="1"/>
</dbReference>
<dbReference type="RefSeq" id="XP_025406595.1">
    <property type="nucleotide sequence ID" value="XM_025550810.1"/>
</dbReference>
<organism evidence="1 2">
    <name type="scientific">Sipha flava</name>
    <name type="common">yellow sugarcane aphid</name>
    <dbReference type="NCBI Taxonomy" id="143950"/>
    <lineage>
        <taxon>Eukaryota</taxon>
        <taxon>Metazoa</taxon>
        <taxon>Ecdysozoa</taxon>
        <taxon>Arthropoda</taxon>
        <taxon>Hexapoda</taxon>
        <taxon>Insecta</taxon>
        <taxon>Pterygota</taxon>
        <taxon>Neoptera</taxon>
        <taxon>Paraneoptera</taxon>
        <taxon>Hemiptera</taxon>
        <taxon>Sternorrhyncha</taxon>
        <taxon>Aphidomorpha</taxon>
        <taxon>Aphidoidea</taxon>
        <taxon>Aphididae</taxon>
        <taxon>Sipha</taxon>
    </lineage>
</organism>
<dbReference type="GO" id="GO:0000922">
    <property type="term" value="C:spindle pole"/>
    <property type="evidence" value="ECO:0007669"/>
    <property type="project" value="TreeGrafter"/>
</dbReference>
<dbReference type="PANTHER" id="PTHR46947">
    <property type="entry name" value="WD REPEAT-CONTAINING PROTEIN 73"/>
    <property type="match status" value="1"/>
</dbReference>
<dbReference type="OrthoDB" id="9822052at2759"/>
<dbReference type="InterPro" id="IPR015943">
    <property type="entry name" value="WD40/YVTN_repeat-like_dom_sf"/>
</dbReference>
<dbReference type="GO" id="GO:0031122">
    <property type="term" value="P:cytoplasmic microtubule organization"/>
    <property type="evidence" value="ECO:0007669"/>
    <property type="project" value="TreeGrafter"/>
</dbReference>
<dbReference type="InterPro" id="IPR036322">
    <property type="entry name" value="WD40_repeat_dom_sf"/>
</dbReference>
<protein>
    <submittedName>
        <fullName evidence="2">WD repeat-containing protein 73-like</fullName>
    </submittedName>
</protein>
<dbReference type="AlphaFoldDB" id="A0A8B8F805"/>
<dbReference type="GeneID" id="112680646"/>
<accession>A0A8B8F805</accession>